<keyword evidence="2" id="KW-1185">Reference proteome</keyword>
<dbReference type="Proteomes" id="UP000319499">
    <property type="component" value="Unassembled WGS sequence"/>
</dbReference>
<protein>
    <submittedName>
        <fullName evidence="1">Uncharacterized protein</fullName>
    </submittedName>
</protein>
<dbReference type="AlphaFoldDB" id="A0A563DK37"/>
<organism evidence="1 2">
    <name type="scientific">Apibacter muscae</name>
    <dbReference type="NCBI Taxonomy" id="2509004"/>
    <lineage>
        <taxon>Bacteria</taxon>
        <taxon>Pseudomonadati</taxon>
        <taxon>Bacteroidota</taxon>
        <taxon>Flavobacteriia</taxon>
        <taxon>Flavobacteriales</taxon>
        <taxon>Weeksellaceae</taxon>
        <taxon>Apibacter</taxon>
    </lineage>
</organism>
<name>A0A563DK37_9FLAO</name>
<sequence>MAFCKIIELPETQVLIRKDFNEEEGNPSIIIHVEVQSMYFNTTLTYKNEKSREESYESFNKNHAESLYKHFKKIVNDNNSI</sequence>
<proteinExistence type="predicted"/>
<dbReference type="EMBL" id="SELH01000011">
    <property type="protein sequence ID" value="TWP30540.1"/>
    <property type="molecule type" value="Genomic_DNA"/>
</dbReference>
<gene>
    <name evidence="1" type="ORF">ETU09_00635</name>
</gene>
<reference evidence="1 2" key="1">
    <citation type="submission" date="2019-02" db="EMBL/GenBank/DDBJ databases">
        <title>Apibacter muscae sp. nov.: a novel member of the house fly microbiota.</title>
        <authorList>
            <person name="Park R."/>
        </authorList>
    </citation>
    <scope>NUCLEOTIDE SEQUENCE [LARGE SCALE GENOMIC DNA]</scope>
    <source>
        <strain evidence="1 2">AL1</strain>
    </source>
</reference>
<dbReference type="RefSeq" id="WP_146291211.1">
    <property type="nucleotide sequence ID" value="NZ_SELH01000011.1"/>
</dbReference>
<evidence type="ECO:0000313" key="2">
    <source>
        <dbReference type="Proteomes" id="UP000319499"/>
    </source>
</evidence>
<comment type="caution">
    <text evidence="1">The sequence shown here is derived from an EMBL/GenBank/DDBJ whole genome shotgun (WGS) entry which is preliminary data.</text>
</comment>
<accession>A0A563DK37</accession>
<evidence type="ECO:0000313" key="1">
    <source>
        <dbReference type="EMBL" id="TWP30540.1"/>
    </source>
</evidence>